<gene>
    <name evidence="2" type="ORF">GMA8713_03712</name>
</gene>
<dbReference type="InterPro" id="IPR001853">
    <property type="entry name" value="DSBA-like_thioredoxin_dom"/>
</dbReference>
<dbReference type="PANTHER" id="PTHR13887">
    <property type="entry name" value="GLUTATHIONE S-TRANSFERASE KAPPA"/>
    <property type="match status" value="1"/>
</dbReference>
<reference evidence="3" key="1">
    <citation type="submission" date="2016-02" db="EMBL/GenBank/DDBJ databases">
        <authorList>
            <person name="Rodrigo-Torres Lidia"/>
            <person name="Arahal R.David."/>
        </authorList>
    </citation>
    <scope>NUCLEOTIDE SEQUENCE [LARGE SCALE GENOMIC DNA]</scope>
    <source>
        <strain evidence="3">CECT 8713</strain>
    </source>
</reference>
<organism evidence="2 3">
    <name type="scientific">Grimontia marina</name>
    <dbReference type="NCBI Taxonomy" id="646534"/>
    <lineage>
        <taxon>Bacteria</taxon>
        <taxon>Pseudomonadati</taxon>
        <taxon>Pseudomonadota</taxon>
        <taxon>Gammaproteobacteria</taxon>
        <taxon>Vibrionales</taxon>
        <taxon>Vibrionaceae</taxon>
        <taxon>Grimontia</taxon>
    </lineage>
</organism>
<dbReference type="Pfam" id="PF01323">
    <property type="entry name" value="DSBA"/>
    <property type="match status" value="1"/>
</dbReference>
<dbReference type="Gene3D" id="3.40.30.10">
    <property type="entry name" value="Glutaredoxin"/>
    <property type="match status" value="1"/>
</dbReference>
<dbReference type="SUPFAM" id="SSF52833">
    <property type="entry name" value="Thioredoxin-like"/>
    <property type="match status" value="1"/>
</dbReference>
<dbReference type="GO" id="GO:0016491">
    <property type="term" value="F:oxidoreductase activity"/>
    <property type="evidence" value="ECO:0007669"/>
    <property type="project" value="InterPro"/>
</dbReference>
<protein>
    <submittedName>
        <fullName evidence="2">DSBA-like thioredoxin domain protein</fullName>
    </submittedName>
</protein>
<dbReference type="RefSeq" id="WP_062712954.1">
    <property type="nucleotide sequence ID" value="NZ_CAWRCI010000041.1"/>
</dbReference>
<evidence type="ECO:0000313" key="2">
    <source>
        <dbReference type="EMBL" id="CZF85676.1"/>
    </source>
</evidence>
<sequence>MTVKVNFYSDVLCFWGWVGQHYNDKIMHLWDSSHVEWQHHHLALYANVPERMNSIGEGERGYMKYAEITERLMAKFDGLDVNPDLWRKVRPSSSLMPHQAVKAVQYVAGNDVAVELEHALREAFFRDARDISHYGVLKDVLEECHLATPDIMERFLTGKALADVYSDIKHAEEDKIPGSPAWVFDSGRYRFFGQVDIDVLAFAINNLARD</sequence>
<name>A0A128FHE5_9GAMM</name>
<feature type="domain" description="DSBA-like thioredoxin" evidence="1">
    <location>
        <begin position="5"/>
        <end position="204"/>
    </location>
</feature>
<evidence type="ECO:0000313" key="3">
    <source>
        <dbReference type="Proteomes" id="UP000073601"/>
    </source>
</evidence>
<dbReference type="InterPro" id="IPR036249">
    <property type="entry name" value="Thioredoxin-like_sf"/>
</dbReference>
<keyword evidence="3" id="KW-1185">Reference proteome</keyword>
<proteinExistence type="predicted"/>
<dbReference type="OrthoDB" id="9799122at2"/>
<dbReference type="AlphaFoldDB" id="A0A128FHE5"/>
<dbReference type="Proteomes" id="UP000073601">
    <property type="component" value="Unassembled WGS sequence"/>
</dbReference>
<accession>A0A128FHE5</accession>
<dbReference type="EMBL" id="FIZY01000041">
    <property type="protein sequence ID" value="CZF85676.1"/>
    <property type="molecule type" value="Genomic_DNA"/>
</dbReference>
<evidence type="ECO:0000259" key="1">
    <source>
        <dbReference type="Pfam" id="PF01323"/>
    </source>
</evidence>
<dbReference type="PANTHER" id="PTHR13887:SF41">
    <property type="entry name" value="THIOREDOXIN SUPERFAMILY PROTEIN"/>
    <property type="match status" value="1"/>
</dbReference>